<protein>
    <submittedName>
        <fullName evidence="2">Uncharacterized protein</fullName>
    </submittedName>
</protein>
<sequence length="374" mass="44146">MMTDLKSLKSLKLYQILISLSAFFIIIFMMTLNEPRIHGSPNSVKLPDMKSTPSRNIIAILTIVKSNSDRARYKTAMDSMECYALQNNYTYLQLYGENFKTICEQKDIYFQRHCIVAHILRIHHYRWVLLLDADVGVVNEKRRLEEYIKEEADIILYDRFLSFQVAAGSYFAKKSNFSVVFLRGWADYSFRLPKSYRTRDNDAIHMWLVELIAPNAPLAPVCWLLWRRARDITSIQHFTVCCREAIKDAACPQILIYKRGEGWVRDGWLTNSHWNLQRDFMFHGLKERDKKRFNIGQKNVLNGPKFYPWFNTLKTPLELDKCKEGKQIWNHEAALVTNKQTIDLHLERLKRSKEQDYQKEVRLVQKFADGTNLM</sequence>
<dbReference type="Proteomes" id="UP001176961">
    <property type="component" value="Unassembled WGS sequence"/>
</dbReference>
<keyword evidence="1" id="KW-0472">Membrane</keyword>
<organism evidence="2 3">
    <name type="scientific">Cylicocyclus nassatus</name>
    <name type="common">Nematode worm</name>
    <dbReference type="NCBI Taxonomy" id="53992"/>
    <lineage>
        <taxon>Eukaryota</taxon>
        <taxon>Metazoa</taxon>
        <taxon>Ecdysozoa</taxon>
        <taxon>Nematoda</taxon>
        <taxon>Chromadorea</taxon>
        <taxon>Rhabditida</taxon>
        <taxon>Rhabditina</taxon>
        <taxon>Rhabditomorpha</taxon>
        <taxon>Strongyloidea</taxon>
        <taxon>Strongylidae</taxon>
        <taxon>Cylicocyclus</taxon>
    </lineage>
</organism>
<evidence type="ECO:0000313" key="2">
    <source>
        <dbReference type="EMBL" id="CAJ0606294.1"/>
    </source>
</evidence>
<dbReference type="InterPro" id="IPR004988">
    <property type="entry name" value="DUF273"/>
</dbReference>
<name>A0AA36H8Z2_CYLNA</name>
<dbReference type="Pfam" id="PF03314">
    <property type="entry name" value="DUF273"/>
    <property type="match status" value="1"/>
</dbReference>
<feature type="transmembrane region" description="Helical" evidence="1">
    <location>
        <begin position="12"/>
        <end position="32"/>
    </location>
</feature>
<gene>
    <name evidence="2" type="ORF">CYNAS_LOCUS18277</name>
</gene>
<dbReference type="PANTHER" id="PTHR31562">
    <property type="entry name" value="PROTEIN CBG18972"/>
    <property type="match status" value="1"/>
</dbReference>
<keyword evidence="3" id="KW-1185">Reference proteome</keyword>
<accession>A0AA36H8Z2</accession>
<reference evidence="2" key="1">
    <citation type="submission" date="2023-07" db="EMBL/GenBank/DDBJ databases">
        <authorList>
            <consortium name="CYATHOMIX"/>
        </authorList>
    </citation>
    <scope>NUCLEOTIDE SEQUENCE</scope>
    <source>
        <strain evidence="2">N/A</strain>
    </source>
</reference>
<dbReference type="AlphaFoldDB" id="A0AA36H8Z2"/>
<keyword evidence="1" id="KW-0812">Transmembrane</keyword>
<dbReference type="EMBL" id="CATQJL010000316">
    <property type="protein sequence ID" value="CAJ0606294.1"/>
    <property type="molecule type" value="Genomic_DNA"/>
</dbReference>
<evidence type="ECO:0000313" key="3">
    <source>
        <dbReference type="Proteomes" id="UP001176961"/>
    </source>
</evidence>
<dbReference type="Gene3D" id="3.90.550.10">
    <property type="entry name" value="Spore Coat Polysaccharide Biosynthesis Protein SpsA, Chain A"/>
    <property type="match status" value="1"/>
</dbReference>
<dbReference type="InterPro" id="IPR029044">
    <property type="entry name" value="Nucleotide-diphossugar_trans"/>
</dbReference>
<comment type="caution">
    <text evidence="2">The sequence shown here is derived from an EMBL/GenBank/DDBJ whole genome shotgun (WGS) entry which is preliminary data.</text>
</comment>
<evidence type="ECO:0000256" key="1">
    <source>
        <dbReference type="SAM" id="Phobius"/>
    </source>
</evidence>
<dbReference type="PANTHER" id="PTHR31562:SF4">
    <property type="entry name" value="DUF268 DOMAIN-CONTAINING PROTEIN-RELATED"/>
    <property type="match status" value="1"/>
</dbReference>
<keyword evidence="1" id="KW-1133">Transmembrane helix</keyword>
<proteinExistence type="predicted"/>